<name>A0AAV5WC33_9BILA</name>
<dbReference type="PANTHER" id="PTHR33845">
    <property type="entry name" value="C2H2-TYPE DOMAIN-CONTAINING PROTEIN"/>
    <property type="match status" value="1"/>
</dbReference>
<feature type="non-terminal residue" evidence="1">
    <location>
        <position position="160"/>
    </location>
</feature>
<accession>A0AAV5WC33</accession>
<organism evidence="1 2">
    <name type="scientific">Pristionchus fissidentatus</name>
    <dbReference type="NCBI Taxonomy" id="1538716"/>
    <lineage>
        <taxon>Eukaryota</taxon>
        <taxon>Metazoa</taxon>
        <taxon>Ecdysozoa</taxon>
        <taxon>Nematoda</taxon>
        <taxon>Chromadorea</taxon>
        <taxon>Rhabditida</taxon>
        <taxon>Rhabditina</taxon>
        <taxon>Diplogasteromorpha</taxon>
        <taxon>Diplogasteroidea</taxon>
        <taxon>Neodiplogasteridae</taxon>
        <taxon>Pristionchus</taxon>
    </lineage>
</organism>
<dbReference type="Proteomes" id="UP001432322">
    <property type="component" value="Unassembled WGS sequence"/>
</dbReference>
<reference evidence="1" key="1">
    <citation type="submission" date="2023-10" db="EMBL/GenBank/DDBJ databases">
        <title>Genome assembly of Pristionchus species.</title>
        <authorList>
            <person name="Yoshida K."/>
            <person name="Sommer R.J."/>
        </authorList>
    </citation>
    <scope>NUCLEOTIDE SEQUENCE</scope>
    <source>
        <strain evidence="1">RS5133</strain>
    </source>
</reference>
<sequence>SWHVIHAVANISGRLVTHSWVHIMKETEQDSTAVAAIIEHALTDMHTMGITGVHIRSDNAGYYHSSATIGSLPSIAAKTKVKILSWSFSEAQAGKAASDRIASFVKRKMRSYKDATHNVVTPEEMFYAINSTKQLRGVSVYVANVVEEKKSTTKIPHISD</sequence>
<dbReference type="EMBL" id="BTSY01000005">
    <property type="protein sequence ID" value="GMT27567.1"/>
    <property type="molecule type" value="Genomic_DNA"/>
</dbReference>
<protein>
    <recommendedName>
        <fullName evidence="3">Integrase catalytic domain-containing protein</fullName>
    </recommendedName>
</protein>
<evidence type="ECO:0000313" key="1">
    <source>
        <dbReference type="EMBL" id="GMT27567.1"/>
    </source>
</evidence>
<evidence type="ECO:0008006" key="3">
    <source>
        <dbReference type="Google" id="ProtNLM"/>
    </source>
</evidence>
<comment type="caution">
    <text evidence="1">The sequence shown here is derived from an EMBL/GenBank/DDBJ whole genome shotgun (WGS) entry which is preliminary data.</text>
</comment>
<feature type="non-terminal residue" evidence="1">
    <location>
        <position position="1"/>
    </location>
</feature>
<dbReference type="AlphaFoldDB" id="A0AAV5WC33"/>
<keyword evidence="2" id="KW-1185">Reference proteome</keyword>
<proteinExistence type="predicted"/>
<gene>
    <name evidence="1" type="ORF">PFISCL1PPCAC_18864</name>
</gene>
<evidence type="ECO:0000313" key="2">
    <source>
        <dbReference type="Proteomes" id="UP001432322"/>
    </source>
</evidence>
<dbReference type="PANTHER" id="PTHR33845:SF1">
    <property type="entry name" value="C2H2-TYPE DOMAIN-CONTAINING PROTEIN"/>
    <property type="match status" value="1"/>
</dbReference>